<evidence type="ECO:0000256" key="1">
    <source>
        <dbReference type="ARBA" id="ARBA00022630"/>
    </source>
</evidence>
<dbReference type="PANTHER" id="PTHR11748:SF118">
    <property type="entry name" value="ALKYLDIHYDROXYACETONEPHOSPHATE SYNTHASE (PRECURSOR)"/>
    <property type="match status" value="1"/>
</dbReference>
<accession>A0A0F9Q2K6</accession>
<sequence length="517" mass="57525">MVKKISKVKSAYKEIEHIIGDDFISDKDFMKAAYSRNVDPAFPDRWADMIVRPETPQEVSEIVKIANKYKIHMVPRGGGADLVGGSTTQGGILLDLTRMNKIIEINEDDYYYIVECGVTWGALLSELYPRGLTPGVTGPGSGFSATIGGGLSNSTAGGGSTKYGLVPDVCLGVEVVLPNPQGTIVKTGAASNQYATPFCRYGVSPDFTGLFMGDVGTMGIKTKAFMRLFPDPPYKASRMYAFSKNDYNQVFKKAHKLRMEVGDGLLGLSVLPLEVTAIMSARMPRQRGQTRRPRIKGPVAAITLEATDQRILDVYIEKVDEIMTKDESTRPISFEQIDPTTKRPDTWQYNLKASFNYFHNLISVAPPKITCTTCHKVPISGLSELSHKAQQFDIDHNKTYPPGTMAIWAGVIGFMPNGNAIFVGGFNADNVEEKRQLSMDLWHKKIRYQVRYGAVHYWLGESISQSITEAGAFTSDFVKFFKDMKKAVDPNFLLSPNKWHLYSYEDDITKHLVKDEE</sequence>
<comment type="caution">
    <text evidence="4">The sequence shown here is derived from an EMBL/GenBank/DDBJ whole genome shotgun (WGS) entry which is preliminary data.</text>
</comment>
<dbReference type="Gene3D" id="3.30.465.10">
    <property type="match status" value="1"/>
</dbReference>
<dbReference type="SUPFAM" id="SSF56176">
    <property type="entry name" value="FAD-binding/transporter-associated domain-like"/>
    <property type="match status" value="1"/>
</dbReference>
<dbReference type="GO" id="GO:0004458">
    <property type="term" value="F:D-lactate dehydrogenase (cytochrome) activity"/>
    <property type="evidence" value="ECO:0007669"/>
    <property type="project" value="TreeGrafter"/>
</dbReference>
<dbReference type="AlphaFoldDB" id="A0A0F9Q2K6"/>
<evidence type="ECO:0000313" key="4">
    <source>
        <dbReference type="EMBL" id="KKN07486.1"/>
    </source>
</evidence>
<protein>
    <recommendedName>
        <fullName evidence="3">FAD-binding PCMH-type domain-containing protein</fullName>
    </recommendedName>
</protein>
<dbReference type="PROSITE" id="PS51387">
    <property type="entry name" value="FAD_PCMH"/>
    <property type="match status" value="1"/>
</dbReference>
<dbReference type="InterPro" id="IPR016164">
    <property type="entry name" value="FAD-linked_Oxase-like_C"/>
</dbReference>
<name>A0A0F9Q2K6_9ZZZZ</name>
<dbReference type="GO" id="GO:0008720">
    <property type="term" value="F:D-lactate dehydrogenase (NAD+) activity"/>
    <property type="evidence" value="ECO:0007669"/>
    <property type="project" value="TreeGrafter"/>
</dbReference>
<evidence type="ECO:0000259" key="3">
    <source>
        <dbReference type="PROSITE" id="PS51387"/>
    </source>
</evidence>
<dbReference type="GO" id="GO:1903457">
    <property type="term" value="P:lactate catabolic process"/>
    <property type="evidence" value="ECO:0007669"/>
    <property type="project" value="TreeGrafter"/>
</dbReference>
<gene>
    <name evidence="4" type="ORF">LCGC14_1066430</name>
</gene>
<dbReference type="InterPro" id="IPR006094">
    <property type="entry name" value="Oxid_FAD_bind_N"/>
</dbReference>
<feature type="domain" description="FAD-binding PCMH-type" evidence="3">
    <location>
        <begin position="39"/>
        <end position="231"/>
    </location>
</feature>
<evidence type="ECO:0000256" key="2">
    <source>
        <dbReference type="ARBA" id="ARBA00022827"/>
    </source>
</evidence>
<dbReference type="EMBL" id="LAZR01004565">
    <property type="protein sequence ID" value="KKN07486.1"/>
    <property type="molecule type" value="Genomic_DNA"/>
</dbReference>
<keyword evidence="1" id="KW-0285">Flavoprotein</keyword>
<dbReference type="Pfam" id="PF01565">
    <property type="entry name" value="FAD_binding_4"/>
    <property type="match status" value="1"/>
</dbReference>
<dbReference type="SUPFAM" id="SSF55103">
    <property type="entry name" value="FAD-linked oxidases, C-terminal domain"/>
    <property type="match status" value="1"/>
</dbReference>
<dbReference type="InterPro" id="IPR016169">
    <property type="entry name" value="FAD-bd_PCMH_sub2"/>
</dbReference>
<dbReference type="PANTHER" id="PTHR11748">
    <property type="entry name" value="D-LACTATE DEHYDROGENASE"/>
    <property type="match status" value="1"/>
</dbReference>
<dbReference type="GO" id="GO:0071949">
    <property type="term" value="F:FAD binding"/>
    <property type="evidence" value="ECO:0007669"/>
    <property type="project" value="InterPro"/>
</dbReference>
<reference evidence="4" key="1">
    <citation type="journal article" date="2015" name="Nature">
        <title>Complex archaea that bridge the gap between prokaryotes and eukaryotes.</title>
        <authorList>
            <person name="Spang A."/>
            <person name="Saw J.H."/>
            <person name="Jorgensen S.L."/>
            <person name="Zaremba-Niedzwiedzka K."/>
            <person name="Martijn J."/>
            <person name="Lind A.E."/>
            <person name="van Eijk R."/>
            <person name="Schleper C."/>
            <person name="Guy L."/>
            <person name="Ettema T.J."/>
        </authorList>
    </citation>
    <scope>NUCLEOTIDE SEQUENCE</scope>
</reference>
<keyword evidence="2" id="KW-0274">FAD</keyword>
<proteinExistence type="predicted"/>
<dbReference type="InterPro" id="IPR016166">
    <property type="entry name" value="FAD-bd_PCMH"/>
</dbReference>
<organism evidence="4">
    <name type="scientific">marine sediment metagenome</name>
    <dbReference type="NCBI Taxonomy" id="412755"/>
    <lineage>
        <taxon>unclassified sequences</taxon>
        <taxon>metagenomes</taxon>
        <taxon>ecological metagenomes</taxon>
    </lineage>
</organism>
<dbReference type="InterPro" id="IPR036318">
    <property type="entry name" value="FAD-bd_PCMH-like_sf"/>
</dbReference>